<gene>
    <name evidence="5" type="ORF">V9T40_005655</name>
</gene>
<evidence type="ECO:0000256" key="3">
    <source>
        <dbReference type="SAM" id="MobiDB-lite"/>
    </source>
</evidence>
<evidence type="ECO:0000256" key="1">
    <source>
        <dbReference type="ARBA" id="ARBA00023242"/>
    </source>
</evidence>
<keyword evidence="2" id="KW-0175">Coiled coil</keyword>
<keyword evidence="6" id="KW-1185">Reference proteome</keyword>
<feature type="compositionally biased region" description="Low complexity" evidence="3">
    <location>
        <begin position="27"/>
        <end position="37"/>
    </location>
</feature>
<evidence type="ECO:0000256" key="2">
    <source>
        <dbReference type="SAM" id="Coils"/>
    </source>
</evidence>
<dbReference type="PROSITE" id="PS50952">
    <property type="entry name" value="KIX"/>
    <property type="match status" value="1"/>
</dbReference>
<evidence type="ECO:0000313" key="6">
    <source>
        <dbReference type="Proteomes" id="UP001367676"/>
    </source>
</evidence>
<dbReference type="EMBL" id="JBBCAQ010000003">
    <property type="protein sequence ID" value="KAK7604469.1"/>
    <property type="molecule type" value="Genomic_DNA"/>
</dbReference>
<dbReference type="GO" id="GO:0006355">
    <property type="term" value="P:regulation of DNA-templated transcription"/>
    <property type="evidence" value="ECO:0007669"/>
    <property type="project" value="InterPro"/>
</dbReference>
<feature type="domain" description="KIX" evidence="4">
    <location>
        <begin position="146"/>
        <end position="223"/>
    </location>
</feature>
<evidence type="ECO:0000259" key="4">
    <source>
        <dbReference type="PROSITE" id="PS50952"/>
    </source>
</evidence>
<sequence length="239" mass="27793">MLSEITAINSVRTPVPATKNNVKQSRNELNMQNNSNNEIRSTGRPEQVPMSETSHAVYGVSDEWTSCKNSLPPYWTSMSTDIDSSAECEYGMSVPQEQNFHQKLMTTSQRMERMQEKMDELEAKFQDITKYLQEIPLSPENEMKQPLVKQWHNQVIPELREHLVQKLVNAIFPPSCPSEDRIIKKLEAYARKVENNIYKVANSKNDVDKEWPEECKHSRSDDPKKWSSFPFIREYLHTG</sequence>
<dbReference type="AlphaFoldDB" id="A0AAN9U2A1"/>
<name>A0AAN9U2A1_9HEMI</name>
<dbReference type="InterPro" id="IPR003101">
    <property type="entry name" value="KIX_dom"/>
</dbReference>
<dbReference type="Gene3D" id="1.10.246.20">
    <property type="entry name" value="Coactivator CBP, KIX domain"/>
    <property type="match status" value="1"/>
</dbReference>
<dbReference type="GO" id="GO:0003712">
    <property type="term" value="F:transcription coregulator activity"/>
    <property type="evidence" value="ECO:0007669"/>
    <property type="project" value="InterPro"/>
</dbReference>
<proteinExistence type="predicted"/>
<dbReference type="InterPro" id="IPR036529">
    <property type="entry name" value="KIX_dom_sf"/>
</dbReference>
<dbReference type="SUPFAM" id="SSF47040">
    <property type="entry name" value="Kix domain of CBP (creb binding protein)"/>
    <property type="match status" value="1"/>
</dbReference>
<dbReference type="Pfam" id="PF02172">
    <property type="entry name" value="KIX"/>
    <property type="match status" value="1"/>
</dbReference>
<feature type="region of interest" description="Disordered" evidence="3">
    <location>
        <begin position="24"/>
        <end position="49"/>
    </location>
</feature>
<organism evidence="5 6">
    <name type="scientific">Parthenolecanium corni</name>
    <dbReference type="NCBI Taxonomy" id="536013"/>
    <lineage>
        <taxon>Eukaryota</taxon>
        <taxon>Metazoa</taxon>
        <taxon>Ecdysozoa</taxon>
        <taxon>Arthropoda</taxon>
        <taxon>Hexapoda</taxon>
        <taxon>Insecta</taxon>
        <taxon>Pterygota</taxon>
        <taxon>Neoptera</taxon>
        <taxon>Paraneoptera</taxon>
        <taxon>Hemiptera</taxon>
        <taxon>Sternorrhyncha</taxon>
        <taxon>Coccoidea</taxon>
        <taxon>Coccidae</taxon>
        <taxon>Parthenolecanium</taxon>
    </lineage>
</organism>
<protein>
    <recommendedName>
        <fullName evidence="4">KIX domain-containing protein</fullName>
    </recommendedName>
</protein>
<keyword evidence="1" id="KW-0539">Nucleus</keyword>
<evidence type="ECO:0000313" key="5">
    <source>
        <dbReference type="EMBL" id="KAK7604469.1"/>
    </source>
</evidence>
<dbReference type="Proteomes" id="UP001367676">
    <property type="component" value="Unassembled WGS sequence"/>
</dbReference>
<feature type="coiled-coil region" evidence="2">
    <location>
        <begin position="104"/>
        <end position="131"/>
    </location>
</feature>
<accession>A0AAN9U2A1</accession>
<reference evidence="5 6" key="1">
    <citation type="submission" date="2024-03" db="EMBL/GenBank/DDBJ databases">
        <title>Adaptation during the transition from Ophiocordyceps entomopathogen to insect associate is accompanied by gene loss and intensified selection.</title>
        <authorList>
            <person name="Ward C.M."/>
            <person name="Onetto C.A."/>
            <person name="Borneman A.R."/>
        </authorList>
    </citation>
    <scope>NUCLEOTIDE SEQUENCE [LARGE SCALE GENOMIC DNA]</scope>
    <source>
        <strain evidence="5">AWRI1</strain>
        <tissue evidence="5">Single Adult Female</tissue>
    </source>
</reference>
<comment type="caution">
    <text evidence="5">The sequence shown here is derived from an EMBL/GenBank/DDBJ whole genome shotgun (WGS) entry which is preliminary data.</text>
</comment>